<dbReference type="EMBL" id="KN294011">
    <property type="protein sequence ID" value="EEH36450.2"/>
    <property type="molecule type" value="Genomic_DNA"/>
</dbReference>
<evidence type="ECO:0000256" key="1">
    <source>
        <dbReference type="ARBA" id="ARBA00004141"/>
    </source>
</evidence>
<dbReference type="Gene3D" id="1.20.1250.20">
    <property type="entry name" value="MFS general substrate transporter like domains"/>
    <property type="match status" value="1"/>
</dbReference>
<evidence type="ECO:0000313" key="9">
    <source>
        <dbReference type="EMBL" id="EEH36450.2"/>
    </source>
</evidence>
<feature type="transmembrane region" description="Helical" evidence="7">
    <location>
        <begin position="200"/>
        <end position="219"/>
    </location>
</feature>
<feature type="region of interest" description="Disordered" evidence="6">
    <location>
        <begin position="492"/>
        <end position="535"/>
    </location>
</feature>
<feature type="transmembrane region" description="Helical" evidence="7">
    <location>
        <begin position="172"/>
        <end position="194"/>
    </location>
</feature>
<feature type="domain" description="Major facilitator superfamily (MFS) profile" evidence="8">
    <location>
        <begin position="41"/>
        <end position="496"/>
    </location>
</feature>
<keyword evidence="10" id="KW-1185">Reference proteome</keyword>
<dbReference type="STRING" id="502779.C1H7X7"/>
<feature type="compositionally biased region" description="Basic and acidic residues" evidence="6">
    <location>
        <begin position="492"/>
        <end position="504"/>
    </location>
</feature>
<feature type="transmembrane region" description="Helical" evidence="7">
    <location>
        <begin position="462"/>
        <end position="488"/>
    </location>
</feature>
<dbReference type="InterPro" id="IPR020846">
    <property type="entry name" value="MFS_dom"/>
</dbReference>
<dbReference type="PANTHER" id="PTHR23506">
    <property type="entry name" value="GH10249P"/>
    <property type="match status" value="1"/>
</dbReference>
<dbReference type="AlphaFoldDB" id="C1H7X7"/>
<evidence type="ECO:0000256" key="5">
    <source>
        <dbReference type="ARBA" id="ARBA00023136"/>
    </source>
</evidence>
<reference evidence="9 10" key="1">
    <citation type="journal article" date="2011" name="PLoS Genet.">
        <title>Comparative genomic analysis of human fungal pathogens causing paracoccidioidomycosis.</title>
        <authorList>
            <person name="Desjardins C.A."/>
            <person name="Champion M.D."/>
            <person name="Holder J.W."/>
            <person name="Muszewska A."/>
            <person name="Goldberg J."/>
            <person name="Bailao A.M."/>
            <person name="Brigido M.M."/>
            <person name="Ferreira M.E."/>
            <person name="Garcia A.M."/>
            <person name="Grynberg M."/>
            <person name="Gujja S."/>
            <person name="Heiman D.I."/>
            <person name="Henn M.R."/>
            <person name="Kodira C.D."/>
            <person name="Leon-Narvaez H."/>
            <person name="Longo L.V."/>
            <person name="Ma L.J."/>
            <person name="Malavazi I."/>
            <person name="Matsuo A.L."/>
            <person name="Morais F.V."/>
            <person name="Pereira M."/>
            <person name="Rodriguez-Brito S."/>
            <person name="Sakthikumar S."/>
            <person name="Salem-Izacc S.M."/>
            <person name="Sykes S.M."/>
            <person name="Teixeira M.M."/>
            <person name="Vallejo M.C."/>
            <person name="Walter M.E."/>
            <person name="Yandava C."/>
            <person name="Young S."/>
            <person name="Zeng Q."/>
            <person name="Zucker J."/>
            <person name="Felipe M.S."/>
            <person name="Goldman G.H."/>
            <person name="Haas B.J."/>
            <person name="McEwen J.G."/>
            <person name="Nino-Vega G."/>
            <person name="Puccia R."/>
            <person name="San-Blas G."/>
            <person name="Soares C.M."/>
            <person name="Birren B.W."/>
            <person name="Cuomo C.A."/>
        </authorList>
    </citation>
    <scope>NUCLEOTIDE SEQUENCE [LARGE SCALE GENOMIC DNA]</scope>
    <source>
        <strain evidence="10">ATCC MYA-826 / Pb01</strain>
    </source>
</reference>
<evidence type="ECO:0000256" key="2">
    <source>
        <dbReference type="ARBA" id="ARBA00022448"/>
    </source>
</evidence>
<evidence type="ECO:0000256" key="6">
    <source>
        <dbReference type="SAM" id="MobiDB-lite"/>
    </source>
</evidence>
<dbReference type="GO" id="GO:0016020">
    <property type="term" value="C:membrane"/>
    <property type="evidence" value="ECO:0007669"/>
    <property type="project" value="UniProtKB-SubCell"/>
</dbReference>
<dbReference type="GO" id="GO:0022857">
    <property type="term" value="F:transmembrane transporter activity"/>
    <property type="evidence" value="ECO:0007669"/>
    <property type="project" value="InterPro"/>
</dbReference>
<evidence type="ECO:0000259" key="8">
    <source>
        <dbReference type="PROSITE" id="PS50850"/>
    </source>
</evidence>
<dbReference type="OMA" id="ICACWAD"/>
<organism evidence="9 10">
    <name type="scientific">Paracoccidioides lutzii (strain ATCC MYA-826 / Pb01)</name>
    <name type="common">Paracoccidioides brasiliensis</name>
    <dbReference type="NCBI Taxonomy" id="502779"/>
    <lineage>
        <taxon>Eukaryota</taxon>
        <taxon>Fungi</taxon>
        <taxon>Dikarya</taxon>
        <taxon>Ascomycota</taxon>
        <taxon>Pezizomycotina</taxon>
        <taxon>Eurotiomycetes</taxon>
        <taxon>Eurotiomycetidae</taxon>
        <taxon>Onygenales</taxon>
        <taxon>Ajellomycetaceae</taxon>
        <taxon>Paracoccidioides</taxon>
    </lineage>
</organism>
<dbReference type="eggNOG" id="KOG3764">
    <property type="taxonomic scope" value="Eukaryota"/>
</dbReference>
<gene>
    <name evidence="9" type="ORF">PAAG_06868</name>
</gene>
<dbReference type="InterPro" id="IPR036259">
    <property type="entry name" value="MFS_trans_sf"/>
</dbReference>
<feature type="transmembrane region" description="Helical" evidence="7">
    <location>
        <begin position="356"/>
        <end position="376"/>
    </location>
</feature>
<protein>
    <recommendedName>
        <fullName evidence="8">Major facilitator superfamily (MFS) profile domain-containing protein</fullName>
    </recommendedName>
</protein>
<feature type="transmembrane region" description="Helical" evidence="7">
    <location>
        <begin position="292"/>
        <end position="317"/>
    </location>
</feature>
<dbReference type="KEGG" id="pbl:PAAG_06868"/>
<dbReference type="VEuPathDB" id="FungiDB:PAAG_06868"/>
<comment type="subcellular location">
    <subcellularLocation>
        <location evidence="1">Membrane</location>
        <topology evidence="1">Multi-pass membrane protein</topology>
    </subcellularLocation>
</comment>
<dbReference type="SUPFAM" id="SSF103473">
    <property type="entry name" value="MFS general substrate transporter"/>
    <property type="match status" value="1"/>
</dbReference>
<keyword evidence="2" id="KW-0813">Transport</keyword>
<evidence type="ECO:0000256" key="7">
    <source>
        <dbReference type="SAM" id="Phobius"/>
    </source>
</evidence>
<feature type="transmembrane region" description="Helical" evidence="7">
    <location>
        <begin position="388"/>
        <end position="406"/>
    </location>
</feature>
<dbReference type="Proteomes" id="UP000002059">
    <property type="component" value="Partially assembled WGS sequence"/>
</dbReference>
<feature type="transmembrane region" description="Helical" evidence="7">
    <location>
        <begin position="142"/>
        <end position="160"/>
    </location>
</feature>
<evidence type="ECO:0000313" key="10">
    <source>
        <dbReference type="Proteomes" id="UP000002059"/>
    </source>
</evidence>
<feature type="transmembrane region" description="Helical" evidence="7">
    <location>
        <begin position="83"/>
        <end position="104"/>
    </location>
</feature>
<dbReference type="Pfam" id="PF07690">
    <property type="entry name" value="MFS_1"/>
    <property type="match status" value="1"/>
</dbReference>
<dbReference type="HOGENOM" id="CLU_001265_51_3_1"/>
<dbReference type="OrthoDB" id="5086884at2759"/>
<feature type="transmembrane region" description="Helical" evidence="7">
    <location>
        <begin position="427"/>
        <end position="450"/>
    </location>
</feature>
<dbReference type="InterPro" id="IPR011701">
    <property type="entry name" value="MFS"/>
</dbReference>
<evidence type="ECO:0000256" key="3">
    <source>
        <dbReference type="ARBA" id="ARBA00022692"/>
    </source>
</evidence>
<dbReference type="PANTHER" id="PTHR23506:SF23">
    <property type="entry name" value="GH10249P"/>
    <property type="match status" value="1"/>
</dbReference>
<dbReference type="PROSITE" id="PS50850">
    <property type="entry name" value="MFS"/>
    <property type="match status" value="1"/>
</dbReference>
<feature type="transmembrane region" description="Helical" evidence="7">
    <location>
        <begin position="40"/>
        <end position="63"/>
    </location>
</feature>
<proteinExistence type="predicted"/>
<dbReference type="InterPro" id="IPR050930">
    <property type="entry name" value="MFS_Vesicular_Transporter"/>
</dbReference>
<keyword evidence="5 7" id="KW-0472">Membrane</keyword>
<feature type="transmembrane region" description="Helical" evidence="7">
    <location>
        <begin position="116"/>
        <end position="136"/>
    </location>
</feature>
<keyword evidence="4 7" id="KW-1133">Transmembrane helix</keyword>
<keyword evidence="3 7" id="KW-0812">Transmembrane</keyword>
<dbReference type="GeneID" id="9094427"/>
<feature type="region of interest" description="Disordered" evidence="6">
    <location>
        <begin position="236"/>
        <end position="259"/>
    </location>
</feature>
<dbReference type="CDD" id="cd17325">
    <property type="entry name" value="MFS_MdtG_SLC18_like"/>
    <property type="match status" value="1"/>
</dbReference>
<name>C1H7X7_PARBA</name>
<evidence type="ECO:0000256" key="4">
    <source>
        <dbReference type="ARBA" id="ARBA00022989"/>
    </source>
</evidence>
<dbReference type="RefSeq" id="XP_015700478.1">
    <property type="nucleotide sequence ID" value="XM_015846043.1"/>
</dbReference>
<sequence length="535" mass="58426">MNNPQQADTAHANRRRRLWQWWGNNNKPPRLLQFRSSKPFILWVCAFSVFSDIFLYGLIVPVMPFALSDRIGVEPGDAQKWTSILLTVYAAALLIGSPICGWWADKSKTRQVPFMFGLLLLAGATLMLALARTLTLLVVARILQGLSGSIVWVIALAMLADRVGSKEIGAHIGTIVLARSIATVAAPLIGGVVYAKVGYYMVYITAFIFLGADIVFRLAMIEARVARKWDPSIGLPAPPEDPVVEKSEGSEEAASTPRGDHFSINMQPQKGRIYHPVHYLPPFIVMLGSIRLLLALWGCIVIAILFGAFEAVIPLFVEAMFNWDSFGAGLVFLALLIPTFISPAIGRLADKHGPRWYVVVGYVLTMIPVVLLRLVTRNTLHDKVVFCVLLAFCGAFCMFFEVPIHVEIMLSVEEKMRQNPKYYGEKGAYAQAFGLGNLMYALGLIVGPLWGGYVVESAGWEVMTLSLGVMCCAGAVPAAICTGGNIFTIKKDRSSEGKGQEEPQRVSLSVEEALPTPSSVQKPDSDAIGAYSSAV</sequence>
<feature type="transmembrane region" description="Helical" evidence="7">
    <location>
        <begin position="329"/>
        <end position="349"/>
    </location>
</feature>
<accession>C1H7X7</accession>